<keyword evidence="2" id="KW-1185">Reference proteome</keyword>
<name>A0A4Y2PP29_ARAVE</name>
<reference evidence="1 2" key="1">
    <citation type="journal article" date="2019" name="Sci. Rep.">
        <title>Orb-weaving spider Araneus ventricosus genome elucidates the spidroin gene catalogue.</title>
        <authorList>
            <person name="Kono N."/>
            <person name="Nakamura H."/>
            <person name="Ohtoshi R."/>
            <person name="Moran D.A.P."/>
            <person name="Shinohara A."/>
            <person name="Yoshida Y."/>
            <person name="Fujiwara M."/>
            <person name="Mori M."/>
            <person name="Tomita M."/>
            <person name="Arakawa K."/>
        </authorList>
    </citation>
    <scope>NUCLEOTIDE SEQUENCE [LARGE SCALE GENOMIC DNA]</scope>
</reference>
<gene>
    <name evidence="1" type="ORF">AVEN_126215_1</name>
</gene>
<evidence type="ECO:0000313" key="2">
    <source>
        <dbReference type="Proteomes" id="UP000499080"/>
    </source>
</evidence>
<comment type="caution">
    <text evidence="1">The sequence shown here is derived from an EMBL/GenBank/DDBJ whole genome shotgun (WGS) entry which is preliminary data.</text>
</comment>
<sequence>MSHVHSTGTGAVMASGTGTWDGVLLNKNKEYLEDAQFVQDFLNSTVEKRKRVEENRKQEEKIRGEKIRHRIEQEHELELVRSRATRNDENRSPLYSVTSNGDDGVSLDKLTKGVELLTIPVPRKTKSWSLFFDSLERAYNHQKVTEEFHAEILKFLDIKRQMSLFILKKKI</sequence>
<evidence type="ECO:0000313" key="1">
    <source>
        <dbReference type="EMBL" id="GBN52300.1"/>
    </source>
</evidence>
<accession>A0A4Y2PP29</accession>
<protein>
    <submittedName>
        <fullName evidence="1">Uncharacterized protein</fullName>
    </submittedName>
</protein>
<dbReference type="AlphaFoldDB" id="A0A4Y2PP29"/>
<dbReference type="EMBL" id="BGPR01011643">
    <property type="protein sequence ID" value="GBN52300.1"/>
    <property type="molecule type" value="Genomic_DNA"/>
</dbReference>
<organism evidence="1 2">
    <name type="scientific">Araneus ventricosus</name>
    <name type="common">Orbweaver spider</name>
    <name type="synonym">Epeira ventricosa</name>
    <dbReference type="NCBI Taxonomy" id="182803"/>
    <lineage>
        <taxon>Eukaryota</taxon>
        <taxon>Metazoa</taxon>
        <taxon>Ecdysozoa</taxon>
        <taxon>Arthropoda</taxon>
        <taxon>Chelicerata</taxon>
        <taxon>Arachnida</taxon>
        <taxon>Araneae</taxon>
        <taxon>Araneomorphae</taxon>
        <taxon>Entelegynae</taxon>
        <taxon>Araneoidea</taxon>
        <taxon>Araneidae</taxon>
        <taxon>Araneus</taxon>
    </lineage>
</organism>
<proteinExistence type="predicted"/>
<dbReference type="Proteomes" id="UP000499080">
    <property type="component" value="Unassembled WGS sequence"/>
</dbReference>